<name>A0A1H2UCM3_9FLAO</name>
<dbReference type="OrthoDB" id="1443337at2"/>
<sequence length="168" mass="20062">MLKIILPAILTIVGNLIFYLWIKGRVDKSIEKQKTAYSGIFKEKIDIYRELLRKTYSIKKELNRFRYVGTKEEGAEIMQNINDYIQFYSINQPFLSDSMLSDLKVLRAEFQDIFDNFYLHISNKDPKDLTNFFNAGNKLRTNKPFEEIENRLIKEMKDDLRIKDFNKK</sequence>
<feature type="transmembrane region" description="Helical" evidence="1">
    <location>
        <begin position="6"/>
        <end position="22"/>
    </location>
</feature>
<reference evidence="3" key="1">
    <citation type="submission" date="2016-10" db="EMBL/GenBank/DDBJ databases">
        <authorList>
            <person name="Varghese N."/>
            <person name="Submissions S."/>
        </authorList>
    </citation>
    <scope>NUCLEOTIDE SEQUENCE [LARGE SCALE GENOMIC DNA]</scope>
    <source>
        <strain evidence="3">DSM 25030</strain>
    </source>
</reference>
<keyword evidence="1" id="KW-0812">Transmembrane</keyword>
<organism evidence="2 3">
    <name type="scientific">Flagellimonas zhangzhouensis</name>
    <dbReference type="NCBI Taxonomy" id="1073328"/>
    <lineage>
        <taxon>Bacteria</taxon>
        <taxon>Pseudomonadati</taxon>
        <taxon>Bacteroidota</taxon>
        <taxon>Flavobacteriia</taxon>
        <taxon>Flavobacteriales</taxon>
        <taxon>Flavobacteriaceae</taxon>
        <taxon>Flagellimonas</taxon>
    </lineage>
</organism>
<evidence type="ECO:0000256" key="1">
    <source>
        <dbReference type="SAM" id="Phobius"/>
    </source>
</evidence>
<dbReference type="EMBL" id="FNMY01000002">
    <property type="protein sequence ID" value="SDW53932.1"/>
    <property type="molecule type" value="Genomic_DNA"/>
</dbReference>
<dbReference type="RefSeq" id="WP_090292750.1">
    <property type="nucleotide sequence ID" value="NZ_FNKI01000001.1"/>
</dbReference>
<dbReference type="Proteomes" id="UP000199592">
    <property type="component" value="Unassembled WGS sequence"/>
</dbReference>
<keyword evidence="3" id="KW-1185">Reference proteome</keyword>
<dbReference type="AlphaFoldDB" id="A0A1H2UCM3"/>
<protein>
    <submittedName>
        <fullName evidence="2">Uncharacterized protein</fullName>
    </submittedName>
</protein>
<evidence type="ECO:0000313" key="3">
    <source>
        <dbReference type="Proteomes" id="UP000199592"/>
    </source>
</evidence>
<keyword evidence="1" id="KW-1133">Transmembrane helix</keyword>
<dbReference type="STRING" id="1073328.SAMN05216294_0752"/>
<gene>
    <name evidence="2" type="ORF">SAMN04487892_1541</name>
</gene>
<evidence type="ECO:0000313" key="2">
    <source>
        <dbReference type="EMBL" id="SDW53932.1"/>
    </source>
</evidence>
<accession>A0A1H2UCM3</accession>
<keyword evidence="1" id="KW-0472">Membrane</keyword>
<proteinExistence type="predicted"/>